<evidence type="ECO:0000313" key="1">
    <source>
        <dbReference type="EMBL" id="KAI3819861.1"/>
    </source>
</evidence>
<evidence type="ECO:0000313" key="2">
    <source>
        <dbReference type="Proteomes" id="UP001056120"/>
    </source>
</evidence>
<name>A0ACB9JI77_9ASTR</name>
<comment type="caution">
    <text evidence="1">The sequence shown here is derived from an EMBL/GenBank/DDBJ whole genome shotgun (WGS) entry which is preliminary data.</text>
</comment>
<dbReference type="Proteomes" id="UP001056120">
    <property type="component" value="Linkage Group LG04"/>
</dbReference>
<organism evidence="1 2">
    <name type="scientific">Smallanthus sonchifolius</name>
    <dbReference type="NCBI Taxonomy" id="185202"/>
    <lineage>
        <taxon>Eukaryota</taxon>
        <taxon>Viridiplantae</taxon>
        <taxon>Streptophyta</taxon>
        <taxon>Embryophyta</taxon>
        <taxon>Tracheophyta</taxon>
        <taxon>Spermatophyta</taxon>
        <taxon>Magnoliopsida</taxon>
        <taxon>eudicotyledons</taxon>
        <taxon>Gunneridae</taxon>
        <taxon>Pentapetalae</taxon>
        <taxon>asterids</taxon>
        <taxon>campanulids</taxon>
        <taxon>Asterales</taxon>
        <taxon>Asteraceae</taxon>
        <taxon>Asteroideae</taxon>
        <taxon>Heliantheae alliance</taxon>
        <taxon>Millerieae</taxon>
        <taxon>Smallanthus</taxon>
    </lineage>
</organism>
<sequence length="72" mass="8186">MVFTSHATCMLHRVRTAMRHDERHPTTVLLDRWADEHENGALDFDIDDIGIGLESSHTPLGSRWPQCSKEAS</sequence>
<accession>A0ACB9JI77</accession>
<reference evidence="2" key="1">
    <citation type="journal article" date="2022" name="Mol. Ecol. Resour.">
        <title>The genomes of chicory, endive, great burdock and yacon provide insights into Asteraceae palaeo-polyploidization history and plant inulin production.</title>
        <authorList>
            <person name="Fan W."/>
            <person name="Wang S."/>
            <person name="Wang H."/>
            <person name="Wang A."/>
            <person name="Jiang F."/>
            <person name="Liu H."/>
            <person name="Zhao H."/>
            <person name="Xu D."/>
            <person name="Zhang Y."/>
        </authorList>
    </citation>
    <scope>NUCLEOTIDE SEQUENCE [LARGE SCALE GENOMIC DNA]</scope>
    <source>
        <strain evidence="2">cv. Yunnan</strain>
    </source>
</reference>
<keyword evidence="2" id="KW-1185">Reference proteome</keyword>
<proteinExistence type="predicted"/>
<dbReference type="EMBL" id="CM042021">
    <property type="protein sequence ID" value="KAI3819861.1"/>
    <property type="molecule type" value="Genomic_DNA"/>
</dbReference>
<protein>
    <submittedName>
        <fullName evidence="1">Uncharacterized protein</fullName>
    </submittedName>
</protein>
<gene>
    <name evidence="1" type="ORF">L1987_13713</name>
</gene>
<reference evidence="1 2" key="2">
    <citation type="journal article" date="2022" name="Mol. Ecol. Resour.">
        <title>The genomes of chicory, endive, great burdock and yacon provide insights into Asteraceae paleo-polyploidization history and plant inulin production.</title>
        <authorList>
            <person name="Fan W."/>
            <person name="Wang S."/>
            <person name="Wang H."/>
            <person name="Wang A."/>
            <person name="Jiang F."/>
            <person name="Liu H."/>
            <person name="Zhao H."/>
            <person name="Xu D."/>
            <person name="Zhang Y."/>
        </authorList>
    </citation>
    <scope>NUCLEOTIDE SEQUENCE [LARGE SCALE GENOMIC DNA]</scope>
    <source>
        <strain evidence="2">cv. Yunnan</strain>
        <tissue evidence="1">Leaves</tissue>
    </source>
</reference>